<dbReference type="PROSITE" id="PS51257">
    <property type="entry name" value="PROKAR_LIPOPROTEIN"/>
    <property type="match status" value="1"/>
</dbReference>
<feature type="compositionally biased region" description="Polar residues" evidence="1">
    <location>
        <begin position="61"/>
        <end position="81"/>
    </location>
</feature>
<dbReference type="RefSeq" id="WP_252620280.1">
    <property type="nucleotide sequence ID" value="NZ_CP099490.1"/>
</dbReference>
<evidence type="ECO:0008006" key="5">
    <source>
        <dbReference type="Google" id="ProtNLM"/>
    </source>
</evidence>
<keyword evidence="4" id="KW-1185">Reference proteome</keyword>
<dbReference type="Proteomes" id="UP001056535">
    <property type="component" value="Chromosome"/>
</dbReference>
<evidence type="ECO:0000256" key="1">
    <source>
        <dbReference type="SAM" id="MobiDB-lite"/>
    </source>
</evidence>
<reference evidence="3" key="1">
    <citation type="submission" date="2022-06" db="EMBL/GenBank/DDBJ databases">
        <title>Ornithinimicrobium JY.X270.</title>
        <authorList>
            <person name="Huang Y."/>
        </authorList>
    </citation>
    <scope>NUCLEOTIDE SEQUENCE</scope>
    <source>
        <strain evidence="3">JY.X270</strain>
    </source>
</reference>
<feature type="chain" id="PRO_5046132567" description="Lipoprotein" evidence="2">
    <location>
        <begin position="21"/>
        <end position="94"/>
    </location>
</feature>
<feature type="compositionally biased region" description="Basic and acidic residues" evidence="1">
    <location>
        <begin position="83"/>
        <end position="94"/>
    </location>
</feature>
<evidence type="ECO:0000313" key="4">
    <source>
        <dbReference type="Proteomes" id="UP001056535"/>
    </source>
</evidence>
<sequence>MKLSTSTAVIALLVGSVALGACGQEDAESDTADAARANSLGYGNYAPRGPAVVAAQPPYSRGNSVDAGQNFSCSDQTQAPRRSSRDPDKVSRFE</sequence>
<name>A0ABY4YGL3_9MICO</name>
<organism evidence="3 4">
    <name type="scientific">Ornithinimicrobium cryptoxanthini</name>
    <dbReference type="NCBI Taxonomy" id="2934161"/>
    <lineage>
        <taxon>Bacteria</taxon>
        <taxon>Bacillati</taxon>
        <taxon>Actinomycetota</taxon>
        <taxon>Actinomycetes</taxon>
        <taxon>Micrococcales</taxon>
        <taxon>Ornithinimicrobiaceae</taxon>
        <taxon>Ornithinimicrobium</taxon>
    </lineage>
</organism>
<keyword evidence="2" id="KW-0732">Signal</keyword>
<evidence type="ECO:0000313" key="3">
    <source>
        <dbReference type="EMBL" id="USQ75809.1"/>
    </source>
</evidence>
<feature type="region of interest" description="Disordered" evidence="1">
    <location>
        <begin position="53"/>
        <end position="94"/>
    </location>
</feature>
<feature type="signal peptide" evidence="2">
    <location>
        <begin position="1"/>
        <end position="20"/>
    </location>
</feature>
<evidence type="ECO:0000256" key="2">
    <source>
        <dbReference type="SAM" id="SignalP"/>
    </source>
</evidence>
<protein>
    <recommendedName>
        <fullName evidence="5">Lipoprotein</fullName>
    </recommendedName>
</protein>
<proteinExistence type="predicted"/>
<gene>
    <name evidence="3" type="ORF">NF557_14545</name>
</gene>
<dbReference type="EMBL" id="CP099490">
    <property type="protein sequence ID" value="USQ75809.1"/>
    <property type="molecule type" value="Genomic_DNA"/>
</dbReference>
<accession>A0ABY4YGL3</accession>